<sequence>MSSLLAIVSNATIYFFGIPRLGLSRTVEIILLVVDSFAVLLLFWGLLKHRSGLLKPYIIFNSVWTLCLCLLFAICLWKLIKGNDLPTNILSNLNSLRSHQSGYKSDHRQQLRHSTAVSSEASNLVT</sequence>
<name>A0AAN8EPU8_TRICO</name>
<reference evidence="2 3" key="1">
    <citation type="submission" date="2019-10" db="EMBL/GenBank/DDBJ databases">
        <title>Assembly and Annotation for the nematode Trichostrongylus colubriformis.</title>
        <authorList>
            <person name="Martin J."/>
        </authorList>
    </citation>
    <scope>NUCLEOTIDE SEQUENCE [LARGE SCALE GENOMIC DNA]</scope>
    <source>
        <strain evidence="2">G859</strain>
        <tissue evidence="2">Whole worm</tissue>
    </source>
</reference>
<feature type="non-terminal residue" evidence="2">
    <location>
        <position position="126"/>
    </location>
</feature>
<dbReference type="Proteomes" id="UP001331761">
    <property type="component" value="Unassembled WGS sequence"/>
</dbReference>
<keyword evidence="1" id="KW-1133">Transmembrane helix</keyword>
<dbReference type="EMBL" id="WIXE01024142">
    <property type="protein sequence ID" value="KAK5965876.1"/>
    <property type="molecule type" value="Genomic_DNA"/>
</dbReference>
<feature type="transmembrane region" description="Helical" evidence="1">
    <location>
        <begin position="29"/>
        <end position="47"/>
    </location>
</feature>
<feature type="transmembrane region" description="Helical" evidence="1">
    <location>
        <begin position="59"/>
        <end position="80"/>
    </location>
</feature>
<accession>A0AAN8EPU8</accession>
<evidence type="ECO:0000256" key="1">
    <source>
        <dbReference type="SAM" id="Phobius"/>
    </source>
</evidence>
<keyword evidence="1" id="KW-0472">Membrane</keyword>
<dbReference type="PANTHER" id="PTHR34851">
    <property type="entry name" value="PROTEIN CBG05235-RELATED"/>
    <property type="match status" value="1"/>
</dbReference>
<dbReference type="AlphaFoldDB" id="A0AAN8EPU8"/>
<evidence type="ECO:0000313" key="3">
    <source>
        <dbReference type="Proteomes" id="UP001331761"/>
    </source>
</evidence>
<evidence type="ECO:0000313" key="2">
    <source>
        <dbReference type="EMBL" id="KAK5965876.1"/>
    </source>
</evidence>
<keyword evidence="1" id="KW-0812">Transmembrane</keyword>
<keyword evidence="3" id="KW-1185">Reference proteome</keyword>
<gene>
    <name evidence="2" type="ORF">GCK32_011099</name>
</gene>
<protein>
    <submittedName>
        <fullName evidence="2">Uncharacterized protein</fullName>
    </submittedName>
</protein>
<comment type="caution">
    <text evidence="2">The sequence shown here is derived from an EMBL/GenBank/DDBJ whole genome shotgun (WGS) entry which is preliminary data.</text>
</comment>
<dbReference type="PANTHER" id="PTHR34851:SF3">
    <property type="entry name" value="MARVEL DOMAIN-CONTAINING PROTEIN"/>
    <property type="match status" value="1"/>
</dbReference>
<organism evidence="2 3">
    <name type="scientific">Trichostrongylus colubriformis</name>
    <name type="common">Black scour worm</name>
    <dbReference type="NCBI Taxonomy" id="6319"/>
    <lineage>
        <taxon>Eukaryota</taxon>
        <taxon>Metazoa</taxon>
        <taxon>Ecdysozoa</taxon>
        <taxon>Nematoda</taxon>
        <taxon>Chromadorea</taxon>
        <taxon>Rhabditida</taxon>
        <taxon>Rhabditina</taxon>
        <taxon>Rhabditomorpha</taxon>
        <taxon>Strongyloidea</taxon>
        <taxon>Trichostrongylidae</taxon>
        <taxon>Trichostrongylus</taxon>
    </lineage>
</organism>
<proteinExistence type="predicted"/>